<dbReference type="Pfam" id="PF03466">
    <property type="entry name" value="LysR_substrate"/>
    <property type="match status" value="1"/>
</dbReference>
<dbReference type="PANTHER" id="PTHR30346">
    <property type="entry name" value="TRANSCRIPTIONAL DUAL REGULATOR HCAR-RELATED"/>
    <property type="match status" value="1"/>
</dbReference>
<dbReference type="PRINTS" id="PR00039">
    <property type="entry name" value="HTHLYSR"/>
</dbReference>
<dbReference type="GO" id="GO:0003677">
    <property type="term" value="F:DNA binding"/>
    <property type="evidence" value="ECO:0007669"/>
    <property type="project" value="UniProtKB-KW"/>
</dbReference>
<dbReference type="PROSITE" id="PS50931">
    <property type="entry name" value="HTH_LYSR"/>
    <property type="match status" value="1"/>
</dbReference>
<dbReference type="EMBL" id="OV915080">
    <property type="protein sequence ID" value="CAH1706197.1"/>
    <property type="molecule type" value="Genomic_DNA"/>
</dbReference>
<keyword evidence="2" id="KW-0805">Transcription regulation</keyword>
<gene>
    <name evidence="6" type="ORF">LDD865_1038</name>
</gene>
<dbReference type="SUPFAM" id="SSF53850">
    <property type="entry name" value="Periplasmic binding protein-like II"/>
    <property type="match status" value="1"/>
</dbReference>
<dbReference type="GO" id="GO:0003700">
    <property type="term" value="F:DNA-binding transcription factor activity"/>
    <property type="evidence" value="ECO:0007669"/>
    <property type="project" value="InterPro"/>
</dbReference>
<dbReference type="CDD" id="cd05466">
    <property type="entry name" value="PBP2_LTTR_substrate"/>
    <property type="match status" value="1"/>
</dbReference>
<evidence type="ECO:0000256" key="3">
    <source>
        <dbReference type="ARBA" id="ARBA00023125"/>
    </source>
</evidence>
<organism evidence="6 7">
    <name type="scientific">Lactobacillus delbrueckii subsp. delbrueckii</name>
    <dbReference type="NCBI Taxonomy" id="83684"/>
    <lineage>
        <taxon>Bacteria</taxon>
        <taxon>Bacillati</taxon>
        <taxon>Bacillota</taxon>
        <taxon>Bacilli</taxon>
        <taxon>Lactobacillales</taxon>
        <taxon>Lactobacillaceae</taxon>
        <taxon>Lactobacillus</taxon>
    </lineage>
</organism>
<proteinExistence type="inferred from homology"/>
<dbReference type="SUPFAM" id="SSF46785">
    <property type="entry name" value="Winged helix' DNA-binding domain"/>
    <property type="match status" value="1"/>
</dbReference>
<dbReference type="InterPro" id="IPR036390">
    <property type="entry name" value="WH_DNA-bd_sf"/>
</dbReference>
<dbReference type="Gene3D" id="3.40.190.10">
    <property type="entry name" value="Periplasmic binding protein-like II"/>
    <property type="match status" value="2"/>
</dbReference>
<dbReference type="InterPro" id="IPR036388">
    <property type="entry name" value="WH-like_DNA-bd_sf"/>
</dbReference>
<dbReference type="InterPro" id="IPR000847">
    <property type="entry name" value="LysR_HTH_N"/>
</dbReference>
<keyword evidence="3" id="KW-0238">DNA-binding</keyword>
<dbReference type="Proteomes" id="UP001295440">
    <property type="component" value="Chromosome"/>
</dbReference>
<comment type="similarity">
    <text evidence="1">Belongs to the LysR transcriptional regulatory family.</text>
</comment>
<dbReference type="InterPro" id="IPR005119">
    <property type="entry name" value="LysR_subst-bd"/>
</dbReference>
<dbReference type="PANTHER" id="PTHR30346:SF28">
    <property type="entry name" value="HTH-TYPE TRANSCRIPTIONAL REGULATOR CYNR"/>
    <property type="match status" value="1"/>
</dbReference>
<reference evidence="6" key="1">
    <citation type="submission" date="2022-02" db="EMBL/GenBank/DDBJ databases">
        <authorList>
            <person name="Deutsch MARIE S."/>
        </authorList>
    </citation>
    <scope>NUCLEOTIDE SEQUENCE</scope>
    <source>
        <strain evidence="6">CIRM-BIA865</strain>
    </source>
</reference>
<evidence type="ECO:0000256" key="4">
    <source>
        <dbReference type="ARBA" id="ARBA00023163"/>
    </source>
</evidence>
<dbReference type="AlphaFoldDB" id="A0AAU9R132"/>
<protein>
    <submittedName>
        <fullName evidence="6">HTH lysR-type domain-containing protein</fullName>
    </submittedName>
</protein>
<evidence type="ECO:0000259" key="5">
    <source>
        <dbReference type="PROSITE" id="PS50931"/>
    </source>
</evidence>
<evidence type="ECO:0000256" key="1">
    <source>
        <dbReference type="ARBA" id="ARBA00009437"/>
    </source>
</evidence>
<evidence type="ECO:0000256" key="2">
    <source>
        <dbReference type="ARBA" id="ARBA00023015"/>
    </source>
</evidence>
<dbReference type="GO" id="GO:0032993">
    <property type="term" value="C:protein-DNA complex"/>
    <property type="evidence" value="ECO:0007669"/>
    <property type="project" value="TreeGrafter"/>
</dbReference>
<dbReference type="Gene3D" id="1.10.10.10">
    <property type="entry name" value="Winged helix-like DNA-binding domain superfamily/Winged helix DNA-binding domain"/>
    <property type="match status" value="1"/>
</dbReference>
<name>A0AAU9R132_9LACO</name>
<evidence type="ECO:0000313" key="7">
    <source>
        <dbReference type="Proteomes" id="UP001295440"/>
    </source>
</evidence>
<evidence type="ECO:0000313" key="6">
    <source>
        <dbReference type="EMBL" id="CAH1706197.1"/>
    </source>
</evidence>
<sequence>MDLRQLEVFINLAESLNYSKTAENLHLSQPAVSQIIQRIEGEVGITLFYRNHREVQLTKNGKLFYDDSKSLTNSYNKALQRTRNSFNREQSNLTIGITDTPLEQAILPEMIKSFHREYPNCKIFLEGFDHNRLKHHLIDHDSDVIFTTHDDITDLAEVKYYHLFSGHFVALVPADHHLSDREELELDDLAGEKILLMDNNWCPPEQLKLQETIRKKVDDLDISYVNDAEILSLMVKAGLGITVMPSFVAIEKADVIKAVKLNYPAPLDYGLVCRKDEADPLVLAFCQVMQEQAEGM</sequence>
<dbReference type="Pfam" id="PF00126">
    <property type="entry name" value="HTH_1"/>
    <property type="match status" value="1"/>
</dbReference>
<dbReference type="RefSeq" id="WP_260368876.1">
    <property type="nucleotide sequence ID" value="NZ_OV915080.1"/>
</dbReference>
<keyword evidence="4" id="KW-0804">Transcription</keyword>
<accession>A0AAU9R132</accession>
<feature type="domain" description="HTH lysR-type" evidence="5">
    <location>
        <begin position="1"/>
        <end position="58"/>
    </location>
</feature>
<dbReference type="FunFam" id="1.10.10.10:FF:000001">
    <property type="entry name" value="LysR family transcriptional regulator"/>
    <property type="match status" value="1"/>
</dbReference>